<proteinExistence type="predicted"/>
<feature type="non-terminal residue" evidence="1">
    <location>
        <position position="1"/>
    </location>
</feature>
<comment type="caution">
    <text evidence="1">The sequence shown here is derived from an EMBL/GenBank/DDBJ whole genome shotgun (WGS) entry which is preliminary data.</text>
</comment>
<dbReference type="EMBL" id="JAEVFJ010000012">
    <property type="protein sequence ID" value="KAH8101490.1"/>
    <property type="molecule type" value="Genomic_DNA"/>
</dbReference>
<evidence type="ECO:0000313" key="2">
    <source>
        <dbReference type="Proteomes" id="UP000813824"/>
    </source>
</evidence>
<gene>
    <name evidence="1" type="ORF">BXZ70DRAFT_933506</name>
</gene>
<sequence>MSSFYVLHHNDGQVVIRTAEDMVPEDRSRNTSMKAADMEPRSDKFDYALDEIQVAMGLLYSSVSACQEAICDFRSSLGTTIISGRPISMKPEVAVAKAETSVEAKVGRKAHVSEKLSRHRRPQLQNAIVENMAAVTSNMAHLTSRLATLVITEQDHVDDTAQRVAPPIHSTSTRDAQREVDFTRKSAEDTVPLRGEIHGHARERNRRDIDAMIGRGGQDTLIIELRRQMKVLNDRLKKVEAVMLSGAVLDLQSAEEEGAGAANIGTEDATMPLGPGQVEERVEQSKMVDTTQGPDMRLGGTVELATPESSFCDSAKQGADIYPDQGGREARLVDINELKLKEEVRALQKIVAGTLSTDGLAVSPPRSNIDWKTSQDTRTYLEDGSGDVQQVGTKGRGVDLTGTTTNCENRLHDTLSELPQLQSSLAQLTSRVQAMGKGTVAGMHSRASSINNVVQEHATKLVASALHTVGDIQDNVKSLEGASSHTKGNVEVADLEKVREDIGNVTKYVKEVSSQLEWKADVERLEKVQEKITATSRAAKEAAGAAEGVNAEVNLVKSQVEKIQGMVATVDGTVKHLMVRMEGLEVKDAKSEYGTVKESIMDVTRKKAELEERVKKPTTAARGMTSSIAADRVRRSLNDVSDIAQNANQSATTLQDRISRVSSDIDLVKRQVLENEGDVMTVTETLKAVDVAVHNAAREFRKIGLKSLVSARSGL</sequence>
<dbReference type="AlphaFoldDB" id="A0A8K0XQP1"/>
<evidence type="ECO:0000313" key="1">
    <source>
        <dbReference type="EMBL" id="KAH8101490.1"/>
    </source>
</evidence>
<dbReference type="Proteomes" id="UP000813824">
    <property type="component" value="Unassembled WGS sequence"/>
</dbReference>
<name>A0A8K0XQP1_9AGAR</name>
<keyword evidence="2" id="KW-1185">Reference proteome</keyword>
<protein>
    <submittedName>
        <fullName evidence="1">Uncharacterized protein</fullName>
    </submittedName>
</protein>
<accession>A0A8K0XQP1</accession>
<organism evidence="1 2">
    <name type="scientific">Cristinia sonorae</name>
    <dbReference type="NCBI Taxonomy" id="1940300"/>
    <lineage>
        <taxon>Eukaryota</taxon>
        <taxon>Fungi</taxon>
        <taxon>Dikarya</taxon>
        <taxon>Basidiomycota</taxon>
        <taxon>Agaricomycotina</taxon>
        <taxon>Agaricomycetes</taxon>
        <taxon>Agaricomycetidae</taxon>
        <taxon>Agaricales</taxon>
        <taxon>Pleurotineae</taxon>
        <taxon>Stephanosporaceae</taxon>
        <taxon>Cristinia</taxon>
    </lineage>
</organism>
<reference evidence="1" key="1">
    <citation type="journal article" date="2021" name="New Phytol.">
        <title>Evolutionary innovations through gain and loss of genes in the ectomycorrhizal Boletales.</title>
        <authorList>
            <person name="Wu G."/>
            <person name="Miyauchi S."/>
            <person name="Morin E."/>
            <person name="Kuo A."/>
            <person name="Drula E."/>
            <person name="Varga T."/>
            <person name="Kohler A."/>
            <person name="Feng B."/>
            <person name="Cao Y."/>
            <person name="Lipzen A."/>
            <person name="Daum C."/>
            <person name="Hundley H."/>
            <person name="Pangilinan J."/>
            <person name="Johnson J."/>
            <person name="Barry K."/>
            <person name="LaButti K."/>
            <person name="Ng V."/>
            <person name="Ahrendt S."/>
            <person name="Min B."/>
            <person name="Choi I.G."/>
            <person name="Park H."/>
            <person name="Plett J.M."/>
            <person name="Magnuson J."/>
            <person name="Spatafora J.W."/>
            <person name="Nagy L.G."/>
            <person name="Henrissat B."/>
            <person name="Grigoriev I.V."/>
            <person name="Yang Z.L."/>
            <person name="Xu J."/>
            <person name="Martin F.M."/>
        </authorList>
    </citation>
    <scope>NUCLEOTIDE SEQUENCE</scope>
    <source>
        <strain evidence="1">KKN 215</strain>
    </source>
</reference>